<dbReference type="AlphaFoldDB" id="A0AAF0ZH79"/>
<organism evidence="1 2">
    <name type="scientific">Solanum verrucosum</name>
    <dbReference type="NCBI Taxonomy" id="315347"/>
    <lineage>
        <taxon>Eukaryota</taxon>
        <taxon>Viridiplantae</taxon>
        <taxon>Streptophyta</taxon>
        <taxon>Embryophyta</taxon>
        <taxon>Tracheophyta</taxon>
        <taxon>Spermatophyta</taxon>
        <taxon>Magnoliopsida</taxon>
        <taxon>eudicotyledons</taxon>
        <taxon>Gunneridae</taxon>
        <taxon>Pentapetalae</taxon>
        <taxon>asterids</taxon>
        <taxon>lamiids</taxon>
        <taxon>Solanales</taxon>
        <taxon>Solanaceae</taxon>
        <taxon>Solanoideae</taxon>
        <taxon>Solaneae</taxon>
        <taxon>Solanum</taxon>
    </lineage>
</organism>
<protein>
    <submittedName>
        <fullName evidence="1">Uncharacterized protein</fullName>
    </submittedName>
</protein>
<dbReference type="EMBL" id="CP133618">
    <property type="protein sequence ID" value="WMV37789.1"/>
    <property type="molecule type" value="Genomic_DNA"/>
</dbReference>
<dbReference type="Proteomes" id="UP001234989">
    <property type="component" value="Chromosome 7"/>
</dbReference>
<name>A0AAF0ZH79_SOLVR</name>
<evidence type="ECO:0000313" key="1">
    <source>
        <dbReference type="EMBL" id="WMV37789.1"/>
    </source>
</evidence>
<keyword evidence="2" id="KW-1185">Reference proteome</keyword>
<proteinExistence type="predicted"/>
<sequence length="38" mass="4577">MLLDNLRCMRRTIQIMTSSLQQWCLHLRFGDITCMVFT</sequence>
<reference evidence="1" key="1">
    <citation type="submission" date="2023-08" db="EMBL/GenBank/DDBJ databases">
        <title>A de novo genome assembly of Solanum verrucosum Schlechtendal, a Mexican diploid species geographically isolated from the other diploid A-genome species in potato relatives.</title>
        <authorList>
            <person name="Hosaka K."/>
        </authorList>
    </citation>
    <scope>NUCLEOTIDE SEQUENCE</scope>
    <source>
        <tissue evidence="1">Young leaves</tissue>
    </source>
</reference>
<evidence type="ECO:0000313" key="2">
    <source>
        <dbReference type="Proteomes" id="UP001234989"/>
    </source>
</evidence>
<gene>
    <name evidence="1" type="ORF">MTR67_031174</name>
</gene>
<accession>A0AAF0ZH79</accession>